<evidence type="ECO:0000256" key="4">
    <source>
        <dbReference type="ARBA" id="ARBA00022989"/>
    </source>
</evidence>
<evidence type="ECO:0000256" key="5">
    <source>
        <dbReference type="ARBA" id="ARBA00023136"/>
    </source>
</evidence>
<evidence type="ECO:0000256" key="6">
    <source>
        <dbReference type="SAM" id="Phobius"/>
    </source>
</evidence>
<keyword evidence="5 6" id="KW-0472">Membrane</keyword>
<comment type="subcellular location">
    <subcellularLocation>
        <location evidence="1">Membrane</location>
        <topology evidence="1">Multi-pass membrane protein</topology>
    </subcellularLocation>
</comment>
<dbReference type="Pfam" id="PF01184">
    <property type="entry name" value="Gpr1_Fun34_YaaH"/>
    <property type="match status" value="1"/>
</dbReference>
<dbReference type="EMBL" id="LNJC01000009">
    <property type="protein sequence ID" value="KYC50720.1"/>
    <property type="molecule type" value="Genomic_DNA"/>
</dbReference>
<dbReference type="InterPro" id="IPR047623">
    <property type="entry name" value="SatP"/>
</dbReference>
<dbReference type="Proteomes" id="UP000092403">
    <property type="component" value="Unassembled WGS sequence"/>
</dbReference>
<accession>A0A150ISU4</accession>
<dbReference type="GO" id="GO:0071422">
    <property type="term" value="P:succinate transmembrane transport"/>
    <property type="evidence" value="ECO:0007669"/>
    <property type="project" value="TreeGrafter"/>
</dbReference>
<protein>
    <submittedName>
        <fullName evidence="9">Cation symporter</fullName>
    </submittedName>
</protein>
<dbReference type="GO" id="GO:0005886">
    <property type="term" value="C:plasma membrane"/>
    <property type="evidence" value="ECO:0007669"/>
    <property type="project" value="TreeGrafter"/>
</dbReference>
<comment type="caution">
    <text evidence="9">The sequence shown here is derived from an EMBL/GenBank/DDBJ whole genome shotgun (WGS) entry which is preliminary data.</text>
</comment>
<evidence type="ECO:0000256" key="1">
    <source>
        <dbReference type="ARBA" id="ARBA00004141"/>
    </source>
</evidence>
<dbReference type="AlphaFoldDB" id="A0A150J0F4"/>
<gene>
    <name evidence="7" type="ORF">APG10_00581</name>
    <name evidence="8" type="ORF">APG11_00700</name>
    <name evidence="9" type="ORF">APG12_00632</name>
</gene>
<dbReference type="GO" id="GO:0015360">
    <property type="term" value="F:acetate:proton symporter activity"/>
    <property type="evidence" value="ECO:0007669"/>
    <property type="project" value="TreeGrafter"/>
</dbReference>
<dbReference type="Proteomes" id="UP000092401">
    <property type="component" value="Unassembled WGS sequence"/>
</dbReference>
<comment type="similarity">
    <text evidence="2">Belongs to the acetate uptake transporter (AceTr) (TC 2.A.96) family.</text>
</comment>
<dbReference type="EMBL" id="LNGF01000012">
    <property type="protein sequence ID" value="KYC48030.1"/>
    <property type="molecule type" value="Genomic_DNA"/>
</dbReference>
<keyword evidence="4 6" id="KW-1133">Transmembrane helix</keyword>
<dbReference type="PANTHER" id="PTHR30178:SF3">
    <property type="entry name" value="SUCCINATE-ACETATE_PROTON SYMPORTER SATP"/>
    <property type="match status" value="1"/>
</dbReference>
<sequence length="185" mass="19855">MSEKIANPGPLGLAAFGLTTLILNFVNAEIIPAESIGMVLPMGIFYGGACQVYAGMWEMKKGNTFGATAFTSYGAFWLGLALMFLLQYSGIIAPVPKAGLAIFLGAWGIFTAYMTIATLKKPKALQLVFITLTILFFLLAIGQFNHTVHIIAGYEGIFTALTALYLSAAEVINETYGREILPIGQ</sequence>
<reference evidence="10 11" key="1">
    <citation type="journal article" date="2016" name="ISME J.">
        <title>Chasing the elusive Euryarchaeota class WSA2: genomes reveal a uniquely fastidious methyl-reducing methanogen.</title>
        <authorList>
            <person name="Nobu M.K."/>
            <person name="Narihiro T."/>
            <person name="Kuroda K."/>
            <person name="Mei R."/>
            <person name="Liu W.T."/>
        </authorList>
    </citation>
    <scope>NUCLEOTIDE SEQUENCE [LARGE SCALE GENOMIC DNA]</scope>
    <source>
        <strain evidence="7">B03fssc0709_Meth_Bin005</strain>
        <strain evidence="8">B15fssc0709_Meth_Bin003</strain>
        <strain evidence="9">BMIXfssc0709_Meth_Bin006</strain>
    </source>
</reference>
<proteinExistence type="inferred from homology"/>
<evidence type="ECO:0000313" key="7">
    <source>
        <dbReference type="EMBL" id="KYC45777.1"/>
    </source>
</evidence>
<feature type="transmembrane region" description="Helical" evidence="6">
    <location>
        <begin position="38"/>
        <end position="57"/>
    </location>
</feature>
<evidence type="ECO:0000313" key="12">
    <source>
        <dbReference type="Proteomes" id="UP000092403"/>
    </source>
</evidence>
<evidence type="ECO:0000256" key="3">
    <source>
        <dbReference type="ARBA" id="ARBA00022692"/>
    </source>
</evidence>
<dbReference type="PANTHER" id="PTHR30178">
    <property type="entry name" value="INNER MEMBRANE PROTEIN YAAH"/>
    <property type="match status" value="1"/>
</dbReference>
<name>A0A150J0F4_9EURY</name>
<evidence type="ECO:0000313" key="11">
    <source>
        <dbReference type="Proteomes" id="UP000092401"/>
    </source>
</evidence>
<keyword evidence="3 6" id="KW-0812">Transmembrane</keyword>
<feature type="transmembrane region" description="Helical" evidence="6">
    <location>
        <begin position="124"/>
        <end position="144"/>
    </location>
</feature>
<dbReference type="EMBL" id="LNGE01000011">
    <property type="protein sequence ID" value="KYC45777.1"/>
    <property type="molecule type" value="Genomic_DNA"/>
</dbReference>
<evidence type="ECO:0000256" key="2">
    <source>
        <dbReference type="ARBA" id="ARBA00005587"/>
    </source>
</evidence>
<feature type="transmembrane region" description="Helical" evidence="6">
    <location>
        <begin position="98"/>
        <end position="117"/>
    </location>
</feature>
<evidence type="ECO:0000313" key="8">
    <source>
        <dbReference type="EMBL" id="KYC48030.1"/>
    </source>
</evidence>
<feature type="transmembrane region" description="Helical" evidence="6">
    <location>
        <begin position="64"/>
        <end position="86"/>
    </location>
</feature>
<dbReference type="InterPro" id="IPR000791">
    <property type="entry name" value="Gpr1/Fun34/SatP-like"/>
</dbReference>
<feature type="transmembrane region" description="Helical" evidence="6">
    <location>
        <begin position="150"/>
        <end position="168"/>
    </location>
</feature>
<evidence type="ECO:0000313" key="9">
    <source>
        <dbReference type="EMBL" id="KYC50720.1"/>
    </source>
</evidence>
<organism evidence="9 12">
    <name type="scientific">Candidatus Methanofastidiosum methylothiophilum</name>
    <dbReference type="NCBI Taxonomy" id="1705564"/>
    <lineage>
        <taxon>Archaea</taxon>
        <taxon>Methanobacteriati</taxon>
        <taxon>Methanobacteriota</taxon>
        <taxon>Stenosarchaea group</taxon>
        <taxon>Candidatus Methanofastidiosia</taxon>
        <taxon>Candidatus Methanofastidiosales</taxon>
        <taxon>Candidatus Methanofastidiosaceae</taxon>
        <taxon>Candidatus Methanofastidiosum</taxon>
    </lineage>
</organism>
<accession>A0A150ILG4</accession>
<dbReference type="NCBIfam" id="NF038013">
    <property type="entry name" value="AceTr_1"/>
    <property type="match status" value="1"/>
</dbReference>
<evidence type="ECO:0000313" key="10">
    <source>
        <dbReference type="Proteomes" id="UP000091929"/>
    </source>
</evidence>
<accession>A0A150J0F4</accession>
<dbReference type="Proteomes" id="UP000091929">
    <property type="component" value="Unassembled WGS sequence"/>
</dbReference>